<keyword evidence="2" id="KW-1003">Cell membrane</keyword>
<feature type="transmembrane region" description="Helical" evidence="6">
    <location>
        <begin position="664"/>
        <end position="686"/>
    </location>
</feature>
<feature type="transmembrane region" description="Helical" evidence="6">
    <location>
        <begin position="698"/>
        <end position="720"/>
    </location>
</feature>
<dbReference type="OrthoDB" id="4871813at2"/>
<feature type="transmembrane region" description="Helical" evidence="6">
    <location>
        <begin position="283"/>
        <end position="308"/>
    </location>
</feature>
<proteinExistence type="predicted"/>
<dbReference type="STRING" id="131112.SAMN04489737_0023"/>
<dbReference type="InterPro" id="IPR038766">
    <property type="entry name" value="Membrane_comp_ABC_pdt"/>
</dbReference>
<evidence type="ECO:0000256" key="4">
    <source>
        <dbReference type="ARBA" id="ARBA00022989"/>
    </source>
</evidence>
<dbReference type="PANTHER" id="PTHR30287">
    <property type="entry name" value="MEMBRANE COMPONENT OF PREDICTED ABC SUPERFAMILY METABOLITE UPTAKE TRANSPORTER"/>
    <property type="match status" value="1"/>
</dbReference>
<dbReference type="InterPro" id="IPR003838">
    <property type="entry name" value="ABC3_permease_C"/>
</dbReference>
<feature type="domain" description="ABC3 transporter permease C-terminal" evidence="7">
    <location>
        <begin position="612"/>
        <end position="717"/>
    </location>
</feature>
<feature type="transmembrane region" description="Helical" evidence="6">
    <location>
        <begin position="607"/>
        <end position="633"/>
    </location>
</feature>
<gene>
    <name evidence="8" type="ORF">SAMN04489737_0023</name>
</gene>
<dbReference type="RefSeq" id="WP_091278437.1">
    <property type="nucleotide sequence ID" value="NZ_LT629804.1"/>
</dbReference>
<evidence type="ECO:0000256" key="3">
    <source>
        <dbReference type="ARBA" id="ARBA00022692"/>
    </source>
</evidence>
<evidence type="ECO:0000313" key="9">
    <source>
        <dbReference type="Proteomes" id="UP000214355"/>
    </source>
</evidence>
<keyword evidence="4 6" id="KW-1133">Transmembrane helix</keyword>
<evidence type="ECO:0000259" key="7">
    <source>
        <dbReference type="Pfam" id="PF02687"/>
    </source>
</evidence>
<feature type="transmembrane region" description="Helical" evidence="6">
    <location>
        <begin position="416"/>
        <end position="434"/>
    </location>
</feature>
<feature type="domain" description="ABC3 transporter permease C-terminal" evidence="7">
    <location>
        <begin position="198"/>
        <end position="302"/>
    </location>
</feature>
<feature type="transmembrane region" description="Helical" evidence="6">
    <location>
        <begin position="237"/>
        <end position="263"/>
    </location>
</feature>
<dbReference type="Proteomes" id="UP000214355">
    <property type="component" value="Chromosome I"/>
</dbReference>
<dbReference type="Pfam" id="PF02687">
    <property type="entry name" value="FtsX"/>
    <property type="match status" value="2"/>
</dbReference>
<evidence type="ECO:0000256" key="5">
    <source>
        <dbReference type="ARBA" id="ARBA00023136"/>
    </source>
</evidence>
<name>A0A1H2L9S9_9ACTO</name>
<dbReference type="PANTHER" id="PTHR30287:SF2">
    <property type="entry name" value="BLL1001 PROTEIN"/>
    <property type="match status" value="1"/>
</dbReference>
<accession>A0A1H2L9S9</accession>
<dbReference type="GeneID" id="65343785"/>
<dbReference type="AlphaFoldDB" id="A0A1H2L9S9"/>
<evidence type="ECO:0000313" key="8">
    <source>
        <dbReference type="EMBL" id="SDU77475.1"/>
    </source>
</evidence>
<feature type="transmembrane region" description="Helical" evidence="6">
    <location>
        <begin position="192"/>
        <end position="216"/>
    </location>
</feature>
<evidence type="ECO:0000256" key="6">
    <source>
        <dbReference type="SAM" id="Phobius"/>
    </source>
</evidence>
<keyword evidence="5 6" id="KW-0472">Membrane</keyword>
<keyword evidence="3 6" id="KW-0812">Transmembrane</keyword>
<dbReference type="EMBL" id="LT629804">
    <property type="protein sequence ID" value="SDU77475.1"/>
    <property type="molecule type" value="Genomic_DNA"/>
</dbReference>
<organism evidence="8 9">
    <name type="scientific">Arcanobacterium phocae</name>
    <dbReference type="NCBI Taxonomy" id="131112"/>
    <lineage>
        <taxon>Bacteria</taxon>
        <taxon>Bacillati</taxon>
        <taxon>Actinomycetota</taxon>
        <taxon>Actinomycetes</taxon>
        <taxon>Actinomycetales</taxon>
        <taxon>Actinomycetaceae</taxon>
        <taxon>Arcanobacterium</taxon>
    </lineage>
</organism>
<evidence type="ECO:0000256" key="1">
    <source>
        <dbReference type="ARBA" id="ARBA00004651"/>
    </source>
</evidence>
<feature type="transmembrane region" description="Helical" evidence="6">
    <location>
        <begin position="20"/>
        <end position="39"/>
    </location>
</feature>
<reference evidence="9" key="1">
    <citation type="submission" date="2016-10" db="EMBL/GenBank/DDBJ databases">
        <authorList>
            <person name="Varghese N."/>
            <person name="Submissions S."/>
        </authorList>
    </citation>
    <scope>NUCLEOTIDE SEQUENCE [LARGE SCALE GENOMIC DNA]</scope>
    <source>
        <strain evidence="9">DSM 10002</strain>
    </source>
</reference>
<feature type="transmembrane region" description="Helical" evidence="6">
    <location>
        <begin position="329"/>
        <end position="348"/>
    </location>
</feature>
<keyword evidence="9" id="KW-1185">Reference proteome</keyword>
<feature type="transmembrane region" description="Helical" evidence="6">
    <location>
        <begin position="360"/>
        <end position="381"/>
    </location>
</feature>
<dbReference type="GO" id="GO:0005886">
    <property type="term" value="C:plasma membrane"/>
    <property type="evidence" value="ECO:0007669"/>
    <property type="project" value="UniProtKB-SubCell"/>
</dbReference>
<evidence type="ECO:0000256" key="2">
    <source>
        <dbReference type="ARBA" id="ARBA00022475"/>
    </source>
</evidence>
<protein>
    <submittedName>
        <fullName evidence="8">FtsX-like permease family protein</fullName>
    </submittedName>
</protein>
<comment type="subcellular location">
    <subcellularLocation>
        <location evidence="1">Cell membrane</location>
        <topology evidence="1">Multi-pass membrane protein</topology>
    </subcellularLocation>
</comment>
<sequence>MHLSWTLLRTSLAHTKGRLALIAGAVALGVMLLLTAASFNNALSVESPSLWLRSIGDEMDAQEGGRPAPDPADSVRVAKDDFNPLMKVGASEIRGVIVDSSATVNAPELYGLTWPAPGEFLVSAGVRTLMDDHPEYELRDRFGTTDLGNLPHELTAGPDDLLVIRGAYLGDTGVVISDFSQAPPESLKVSVIIMYLGLIVILFPVLLLISISATLGSVQREQRYAALRLVGATSRQVVWMLVMEAMVGAVVGYVLGLVLFLAVRPIFPAIRIDSMRLWADNFAITPLQAGGVAIATIVLVVLAHSWGMRHIHVSPLGVMRRQTTTRKPHWLRLIPLAVSIGAIAYEYAVVDYNSGVVNDSYILMGAVIGMMIGLVLASPWLTYSVARLSARWARSAPTIIGLTYVQAHASRISRSVAGVVLAVFAGSFFLTAVSQTDDVFARASQTVHSLRPGSSAILGFDDEAPAQRLNELLTAEPSIEHSHVFPLVAGSWTVFDCQVVNDYIESSCADGVVGVNLWASSTNEQAQVTAANLADFEEQVGSKYGAATNHTQYTVMVKLRDPSQLEQFRSLLARTHQLENNENPIWIFSAGDKSSFAGVDAIILLTYLVYFGIAGTIIVAVISMLVSTYAGLLERRRSLLTLRLSGMQPRDITRMMLIETVGPLTTMLVIAGSLGFGTAWVMLQIFSSTLDATFDPLLLAVLVCALILAGSAIVALAPAMRRITQPATNRQE</sequence>